<gene>
    <name evidence="2" type="ORF">Fot_47947</name>
</gene>
<organism evidence="2 3">
    <name type="scientific">Forsythia ovata</name>
    <dbReference type="NCBI Taxonomy" id="205694"/>
    <lineage>
        <taxon>Eukaryota</taxon>
        <taxon>Viridiplantae</taxon>
        <taxon>Streptophyta</taxon>
        <taxon>Embryophyta</taxon>
        <taxon>Tracheophyta</taxon>
        <taxon>Spermatophyta</taxon>
        <taxon>Magnoliopsida</taxon>
        <taxon>eudicotyledons</taxon>
        <taxon>Gunneridae</taxon>
        <taxon>Pentapetalae</taxon>
        <taxon>asterids</taxon>
        <taxon>lamiids</taxon>
        <taxon>Lamiales</taxon>
        <taxon>Oleaceae</taxon>
        <taxon>Forsythieae</taxon>
        <taxon>Forsythia</taxon>
    </lineage>
</organism>
<reference evidence="3" key="1">
    <citation type="submission" date="2024-07" db="EMBL/GenBank/DDBJ databases">
        <title>Two chromosome-level genome assemblies of Korean endemic species Abeliophyllum distichum and Forsythia ovata (Oleaceae).</title>
        <authorList>
            <person name="Jang H."/>
        </authorList>
    </citation>
    <scope>NUCLEOTIDE SEQUENCE [LARGE SCALE GENOMIC DNA]</scope>
</reference>
<evidence type="ECO:0000256" key="1">
    <source>
        <dbReference type="SAM" id="MobiDB-lite"/>
    </source>
</evidence>
<evidence type="ECO:0000313" key="2">
    <source>
        <dbReference type="EMBL" id="KAL2478933.1"/>
    </source>
</evidence>
<dbReference type="Proteomes" id="UP001604277">
    <property type="component" value="Unassembled WGS sequence"/>
</dbReference>
<feature type="compositionally biased region" description="Polar residues" evidence="1">
    <location>
        <begin position="8"/>
        <end position="24"/>
    </location>
</feature>
<dbReference type="AlphaFoldDB" id="A0ABD1QRZ5"/>
<keyword evidence="3" id="KW-1185">Reference proteome</keyword>
<name>A0ABD1QRZ5_9LAMI</name>
<feature type="region of interest" description="Disordered" evidence="1">
    <location>
        <begin position="57"/>
        <end position="76"/>
    </location>
</feature>
<dbReference type="EMBL" id="JBFOLJ010000014">
    <property type="protein sequence ID" value="KAL2478933.1"/>
    <property type="molecule type" value="Genomic_DNA"/>
</dbReference>
<evidence type="ECO:0000313" key="3">
    <source>
        <dbReference type="Proteomes" id="UP001604277"/>
    </source>
</evidence>
<protein>
    <submittedName>
        <fullName evidence="2">Uncharacterized protein</fullName>
    </submittedName>
</protein>
<accession>A0ABD1QRZ5</accession>
<comment type="caution">
    <text evidence="2">The sequence shown here is derived from an EMBL/GenBank/DDBJ whole genome shotgun (WGS) entry which is preliminary data.</text>
</comment>
<sequence>MAVEAGSFSKTIGSNSSRQNSMLMHSTGGGIGVQNAPSQLSISTFLLSDCLELLGDDTGPTRNEVEGASDVTAGAGEIKKELPTTTSDVCKTVTPGTGAAKGTRDGGRISCTTPPRLILSFGTLGK</sequence>
<feature type="region of interest" description="Disordered" evidence="1">
    <location>
        <begin position="1"/>
        <end position="28"/>
    </location>
</feature>
<proteinExistence type="predicted"/>